<keyword evidence="3" id="KW-0969">Cilium</keyword>
<evidence type="ECO:0000256" key="1">
    <source>
        <dbReference type="ARBA" id="ARBA00004138"/>
    </source>
</evidence>
<comment type="subcellular location">
    <subcellularLocation>
        <location evidence="1">Cell projection</location>
        <location evidence="1">Cilium</location>
    </subcellularLocation>
</comment>
<dbReference type="AlphaFoldDB" id="A0ABD2Q727"/>
<comment type="caution">
    <text evidence="7">The sequence shown here is derived from an EMBL/GenBank/DDBJ whole genome shotgun (WGS) entry which is preliminary data.</text>
</comment>
<evidence type="ECO:0000313" key="7">
    <source>
        <dbReference type="EMBL" id="KAL3315037.1"/>
    </source>
</evidence>
<evidence type="ECO:0000256" key="5">
    <source>
        <dbReference type="SAM" id="Coils"/>
    </source>
</evidence>
<dbReference type="Pfam" id="PF10498">
    <property type="entry name" value="IFT57"/>
    <property type="match status" value="1"/>
</dbReference>
<organism evidence="7 8">
    <name type="scientific">Cichlidogyrus casuarinus</name>
    <dbReference type="NCBI Taxonomy" id="1844966"/>
    <lineage>
        <taxon>Eukaryota</taxon>
        <taxon>Metazoa</taxon>
        <taxon>Spiralia</taxon>
        <taxon>Lophotrochozoa</taxon>
        <taxon>Platyhelminthes</taxon>
        <taxon>Monogenea</taxon>
        <taxon>Monopisthocotylea</taxon>
        <taxon>Dactylogyridea</taxon>
        <taxon>Ancyrocephalidae</taxon>
        <taxon>Cichlidogyrus</taxon>
    </lineage>
</organism>
<dbReference type="PANTHER" id="PTHR16011:SF0">
    <property type="entry name" value="INTRAFLAGELLAR TRANSPORT PROTEIN 57 HOMOLOG"/>
    <property type="match status" value="1"/>
</dbReference>
<proteinExistence type="inferred from homology"/>
<name>A0ABD2Q727_9PLAT</name>
<keyword evidence="5" id="KW-0175">Coiled coil</keyword>
<evidence type="ECO:0000256" key="4">
    <source>
        <dbReference type="ARBA" id="ARBA00023273"/>
    </source>
</evidence>
<evidence type="ECO:0000256" key="3">
    <source>
        <dbReference type="ARBA" id="ARBA00023069"/>
    </source>
</evidence>
<dbReference type="GO" id="GO:0005929">
    <property type="term" value="C:cilium"/>
    <property type="evidence" value="ECO:0007669"/>
    <property type="project" value="UniProtKB-SubCell"/>
</dbReference>
<sequence>MSEDQSKEFVDSYSAFRRMEILYECLKLLNYEKEFVRKQKHKAITRHYFAISNNPGEQFHVFSLLAHWLITKLHGDFDQPQEYDDPNVVIVNILDFVRKVDPVIDVVPAKLKSGAGEGCIDVLLVLAEYSLSQSKPTLSLPKYPDESKSNHGYEVVDLESEQNINKEISEWIVDLKILAGGSSLSNKQTCDTDFIDESLEGSEVYEEEDMFNPKDSGRKSISGKSSTSPASEMMLLPESLIKPQEMATNVTEKGILHPPKDSSQWLLELERVIPQLKVSANPSDTKDWRYNLDLMKKYKKEMSKVYAESQQPLHKIKDDLIRSIDKIKIKEKHLNMQLGPELHAYRDAQDEVEAVQKRYDEWKDKVKELTRELMAITDELGQVKQEIEERGTSMTDGSPVDRVKQAIRKLKNELTEMDIHKGVLEHMILRAVSQSSGIALKAGDDDSGSQINFEFS</sequence>
<gene>
    <name evidence="7" type="primary">IFT57</name>
    <name evidence="7" type="ORF">Ciccas_006337</name>
</gene>
<accession>A0ABD2Q727</accession>
<comment type="similarity">
    <text evidence="2">Belongs to the IFT57 family.</text>
</comment>
<feature type="coiled-coil region" evidence="5">
    <location>
        <begin position="345"/>
        <end position="420"/>
    </location>
</feature>
<dbReference type="InterPro" id="IPR019530">
    <property type="entry name" value="Intra-flagellar_transport_57"/>
</dbReference>
<keyword evidence="8" id="KW-1185">Reference proteome</keyword>
<dbReference type="PANTHER" id="PTHR16011">
    <property type="entry name" value="IFT57/HIPPI"/>
    <property type="match status" value="1"/>
</dbReference>
<evidence type="ECO:0000256" key="2">
    <source>
        <dbReference type="ARBA" id="ARBA00009415"/>
    </source>
</evidence>
<reference evidence="7 8" key="1">
    <citation type="submission" date="2024-11" db="EMBL/GenBank/DDBJ databases">
        <title>Adaptive evolution of stress response genes in parasites aligns with host niche diversity.</title>
        <authorList>
            <person name="Hahn C."/>
            <person name="Resl P."/>
        </authorList>
    </citation>
    <scope>NUCLEOTIDE SEQUENCE [LARGE SCALE GENOMIC DNA]</scope>
    <source>
        <strain evidence="7">EGGRZ-B1_66</strain>
        <tissue evidence="7">Body</tissue>
    </source>
</reference>
<dbReference type="Proteomes" id="UP001626550">
    <property type="component" value="Unassembled WGS sequence"/>
</dbReference>
<dbReference type="EMBL" id="JBJKFK010000842">
    <property type="protein sequence ID" value="KAL3315037.1"/>
    <property type="molecule type" value="Genomic_DNA"/>
</dbReference>
<keyword evidence="4" id="KW-0966">Cell projection</keyword>
<evidence type="ECO:0000256" key="6">
    <source>
        <dbReference type="SAM" id="MobiDB-lite"/>
    </source>
</evidence>
<protein>
    <submittedName>
        <fullName evidence="7">Intraflagellar transport protein 57</fullName>
    </submittedName>
</protein>
<feature type="region of interest" description="Disordered" evidence="6">
    <location>
        <begin position="207"/>
        <end position="230"/>
    </location>
</feature>
<evidence type="ECO:0000313" key="8">
    <source>
        <dbReference type="Proteomes" id="UP001626550"/>
    </source>
</evidence>